<dbReference type="SMART" id="SM00862">
    <property type="entry name" value="Trans_reg_C"/>
    <property type="match status" value="1"/>
</dbReference>
<keyword evidence="4" id="KW-0456">Lyase</keyword>
<dbReference type="PROSITE" id="PS51755">
    <property type="entry name" value="OMPR_PHOB"/>
    <property type="match status" value="1"/>
</dbReference>
<dbReference type="Gene3D" id="1.10.10.10">
    <property type="entry name" value="Winged helix-like DNA-binding domain superfamily/Winged helix DNA-binding domain"/>
    <property type="match status" value="1"/>
</dbReference>
<feature type="domain" description="OmpR/PhoB-type" evidence="3">
    <location>
        <begin position="1"/>
        <end position="94"/>
    </location>
</feature>
<dbReference type="Gene3D" id="1.25.40.10">
    <property type="entry name" value="Tetratricopeptide repeat domain"/>
    <property type="match status" value="1"/>
</dbReference>
<feature type="DNA-binding region" description="OmpR/PhoB-type" evidence="2">
    <location>
        <begin position="1"/>
        <end position="94"/>
    </location>
</feature>
<dbReference type="STRING" id="1675527.AIOL_004669"/>
<evidence type="ECO:0000256" key="1">
    <source>
        <dbReference type="ARBA" id="ARBA00023125"/>
    </source>
</evidence>
<dbReference type="GO" id="GO:0000160">
    <property type="term" value="P:phosphorelay signal transduction system"/>
    <property type="evidence" value="ECO:0007669"/>
    <property type="project" value="InterPro"/>
</dbReference>
<organism evidence="4 5">
    <name type="scientific">Candidatus Rhodobacter oscarellae</name>
    <dbReference type="NCBI Taxonomy" id="1675527"/>
    <lineage>
        <taxon>Bacteria</taxon>
        <taxon>Pseudomonadati</taxon>
        <taxon>Pseudomonadota</taxon>
        <taxon>Alphaproteobacteria</taxon>
        <taxon>Rhodobacterales</taxon>
        <taxon>Rhodobacter group</taxon>
        <taxon>Rhodobacter</taxon>
    </lineage>
</organism>
<dbReference type="GO" id="GO:0003677">
    <property type="term" value="F:DNA binding"/>
    <property type="evidence" value="ECO:0007669"/>
    <property type="project" value="UniProtKB-UniRule"/>
</dbReference>
<sequence>MNFTLANWQVRADSRTAQRNGTTVTLSPRAMGVLAALVTAQGHVVSRSELLDKVWPDVIVTDESLSQAVAEIRRALQDKGVIATVPKAGYCLAQPVLRDVITQPLSDQASIGAMNLEAHALCLEARNEMVRCGRGSIERADALTAEAVERAPNCPRSRAERSISLTRSHTYWSEGQHRLHEAQSEAQRAIELDPQMALAHSAMGYVLAMAGHWEAAEAAHAKALALDLRDPIVLNNAAWHLLSRWSTRAAVAYLENVSALEPENIKGFLIAAQLCRSFDAARSRRNAERALRRARLRLEADPTDARALSASAVTMALLGEALAAASTLEQIDVQGSPLAIYHASAWAVLGEQERAVTLLEELFDHGWRDTYWLDADPALASLASHGRFQRIRGQLAVA</sequence>
<evidence type="ECO:0000313" key="4">
    <source>
        <dbReference type="EMBL" id="KMW59687.1"/>
    </source>
</evidence>
<dbReference type="RefSeq" id="WP_160314555.1">
    <property type="nucleotide sequence ID" value="NZ_LFTY01000002.1"/>
</dbReference>
<dbReference type="GO" id="GO:0006355">
    <property type="term" value="P:regulation of DNA-templated transcription"/>
    <property type="evidence" value="ECO:0007669"/>
    <property type="project" value="InterPro"/>
</dbReference>
<protein>
    <submittedName>
        <fullName evidence="4">Adenylate cyclase</fullName>
        <ecNumber evidence="4">4.6.1.1</ecNumber>
    </submittedName>
</protein>
<dbReference type="Pfam" id="PF00486">
    <property type="entry name" value="Trans_reg_C"/>
    <property type="match status" value="1"/>
</dbReference>
<keyword evidence="5" id="KW-1185">Reference proteome</keyword>
<dbReference type="InterPro" id="IPR001867">
    <property type="entry name" value="OmpR/PhoB-type_DNA-bd"/>
</dbReference>
<dbReference type="GO" id="GO:0004016">
    <property type="term" value="F:adenylate cyclase activity"/>
    <property type="evidence" value="ECO:0007669"/>
    <property type="project" value="UniProtKB-EC"/>
</dbReference>
<dbReference type="SUPFAM" id="SSF48452">
    <property type="entry name" value="TPR-like"/>
    <property type="match status" value="1"/>
</dbReference>
<dbReference type="AlphaFoldDB" id="A0A0J9EA81"/>
<dbReference type="Proteomes" id="UP000037178">
    <property type="component" value="Unassembled WGS sequence"/>
</dbReference>
<dbReference type="PATRIC" id="fig|1675527.3.peg.4900"/>
<proteinExistence type="predicted"/>
<dbReference type="EC" id="4.6.1.1" evidence="4"/>
<dbReference type="SUPFAM" id="SSF46894">
    <property type="entry name" value="C-terminal effector domain of the bipartite response regulators"/>
    <property type="match status" value="1"/>
</dbReference>
<name>A0A0J9EA81_9RHOB</name>
<dbReference type="InterPro" id="IPR011990">
    <property type="entry name" value="TPR-like_helical_dom_sf"/>
</dbReference>
<evidence type="ECO:0000313" key="5">
    <source>
        <dbReference type="Proteomes" id="UP000037178"/>
    </source>
</evidence>
<gene>
    <name evidence="4" type="ORF">AIOL_004669</name>
</gene>
<dbReference type="InterPro" id="IPR036388">
    <property type="entry name" value="WH-like_DNA-bd_sf"/>
</dbReference>
<reference evidence="4 5" key="1">
    <citation type="submission" date="2015-06" db="EMBL/GenBank/DDBJ databases">
        <title>Draft genome sequence of an Alphaproteobacteria species associated to the Mediterranean sponge Oscarella lobularis.</title>
        <authorList>
            <person name="Jourda C."/>
            <person name="Santini S."/>
            <person name="Claverie J.-M."/>
        </authorList>
    </citation>
    <scope>NUCLEOTIDE SEQUENCE [LARGE SCALE GENOMIC DNA]</scope>
    <source>
        <strain evidence="4">IGS</strain>
    </source>
</reference>
<dbReference type="EMBL" id="LFTY01000002">
    <property type="protein sequence ID" value="KMW59687.1"/>
    <property type="molecule type" value="Genomic_DNA"/>
</dbReference>
<accession>A0A0J9EA81</accession>
<keyword evidence="1 2" id="KW-0238">DNA-binding</keyword>
<evidence type="ECO:0000256" key="2">
    <source>
        <dbReference type="PROSITE-ProRule" id="PRU01091"/>
    </source>
</evidence>
<dbReference type="OrthoDB" id="54411at2"/>
<dbReference type="CDD" id="cd00383">
    <property type="entry name" value="trans_reg_C"/>
    <property type="match status" value="1"/>
</dbReference>
<evidence type="ECO:0000259" key="3">
    <source>
        <dbReference type="PROSITE" id="PS51755"/>
    </source>
</evidence>
<comment type="caution">
    <text evidence="4">The sequence shown here is derived from an EMBL/GenBank/DDBJ whole genome shotgun (WGS) entry which is preliminary data.</text>
</comment>
<dbReference type="InterPro" id="IPR016032">
    <property type="entry name" value="Sig_transdc_resp-reg_C-effctor"/>
</dbReference>